<dbReference type="AlphaFoldDB" id="A0A2P7EEL1"/>
<evidence type="ECO:0000313" key="2">
    <source>
        <dbReference type="Proteomes" id="UP000240206"/>
    </source>
</evidence>
<reference evidence="2" key="1">
    <citation type="submission" date="2018-03" db="EMBL/GenBank/DDBJ databases">
        <title>Ecological and genomic features of two cosmopolitan and abundant freshwater picocyanobacteria.</title>
        <authorList>
            <person name="Cabello-Yeves P.J."/>
            <person name="Picazo A."/>
            <person name="Camacho A."/>
            <person name="Callieri C."/>
            <person name="Rosselli R."/>
            <person name="Roda-Garcia J."/>
            <person name="Coutinho F.H."/>
            <person name="Rodriguez-Valera F."/>
        </authorList>
    </citation>
    <scope>NUCLEOTIDE SEQUENCE [LARGE SCALE GENOMIC DNA]</scope>
    <source>
        <strain evidence="2">Tous</strain>
    </source>
</reference>
<evidence type="ECO:0000313" key="1">
    <source>
        <dbReference type="EMBL" id="PSI01650.1"/>
    </source>
</evidence>
<dbReference type="EMBL" id="PXVC01000024">
    <property type="protein sequence ID" value="PSI01650.1"/>
    <property type="molecule type" value="Genomic_DNA"/>
</dbReference>
<keyword evidence="2" id="KW-1185">Reference proteome</keyword>
<organism evidence="1 2">
    <name type="scientific">Synechococcus lacustris str. Tous</name>
    <dbReference type="NCBI Taxonomy" id="1910958"/>
    <lineage>
        <taxon>Bacteria</taxon>
        <taxon>Bacillati</taxon>
        <taxon>Cyanobacteriota</taxon>
        <taxon>Cyanophyceae</taxon>
        <taxon>Synechococcales</taxon>
        <taxon>Synechococcaceae</taxon>
        <taxon>Synechococcus</taxon>
    </lineage>
</organism>
<name>A0A2P7EEL1_9SYNE</name>
<protein>
    <submittedName>
        <fullName evidence="1">Uncharacterized protein</fullName>
    </submittedName>
</protein>
<accession>A0A2P7EEL1</accession>
<proteinExistence type="predicted"/>
<dbReference type="RefSeq" id="WP_106499888.1">
    <property type="nucleotide sequence ID" value="NZ_PXVC01000024.1"/>
</dbReference>
<dbReference type="STRING" id="1910958.BTM30_09535"/>
<gene>
    <name evidence="1" type="ORF">C7K08_06775</name>
</gene>
<sequence>MLSAPENQSFTGVQLLRDQAATLFERGGWQVLFRCSGGNRLSATLLDPSERLQVTLEIPSSDDGSDWTLWLEACAEIPTTVGGALAQPMGIKQMLDVARWLEGPISEIERMALKAESQLVLQIAGTGPNS</sequence>
<dbReference type="Proteomes" id="UP000240206">
    <property type="component" value="Unassembled WGS sequence"/>
</dbReference>
<comment type="caution">
    <text evidence="1">The sequence shown here is derived from an EMBL/GenBank/DDBJ whole genome shotgun (WGS) entry which is preliminary data.</text>
</comment>